<gene>
    <name evidence="1" type="ORF">QBC42DRAFT_280374</name>
</gene>
<comment type="caution">
    <text evidence="1">The sequence shown here is derived from an EMBL/GenBank/DDBJ whole genome shotgun (WGS) entry which is preliminary data.</text>
</comment>
<sequence length="58" mass="6878">MSKSTSSSAKTYTWVTVWYCDNCRDGPHTKLIVDYCPLCGHRRCPYCPRDEIKRYDNR</sequence>
<evidence type="ECO:0000313" key="1">
    <source>
        <dbReference type="EMBL" id="KAK4456880.1"/>
    </source>
</evidence>
<name>A0AAV9H8J3_9PEZI</name>
<protein>
    <submittedName>
        <fullName evidence="1">Uncharacterized protein</fullName>
    </submittedName>
</protein>
<dbReference type="AlphaFoldDB" id="A0AAV9H8J3"/>
<proteinExistence type="predicted"/>
<organism evidence="1 2">
    <name type="scientific">Cladorrhinum samala</name>
    <dbReference type="NCBI Taxonomy" id="585594"/>
    <lineage>
        <taxon>Eukaryota</taxon>
        <taxon>Fungi</taxon>
        <taxon>Dikarya</taxon>
        <taxon>Ascomycota</taxon>
        <taxon>Pezizomycotina</taxon>
        <taxon>Sordariomycetes</taxon>
        <taxon>Sordariomycetidae</taxon>
        <taxon>Sordariales</taxon>
        <taxon>Podosporaceae</taxon>
        <taxon>Cladorrhinum</taxon>
    </lineage>
</organism>
<dbReference type="Proteomes" id="UP001321749">
    <property type="component" value="Unassembled WGS sequence"/>
</dbReference>
<reference evidence="1" key="1">
    <citation type="journal article" date="2023" name="Mol. Phylogenet. Evol.">
        <title>Genome-scale phylogeny and comparative genomics of the fungal order Sordariales.</title>
        <authorList>
            <person name="Hensen N."/>
            <person name="Bonometti L."/>
            <person name="Westerberg I."/>
            <person name="Brannstrom I.O."/>
            <person name="Guillou S."/>
            <person name="Cros-Aarteil S."/>
            <person name="Calhoun S."/>
            <person name="Haridas S."/>
            <person name="Kuo A."/>
            <person name="Mondo S."/>
            <person name="Pangilinan J."/>
            <person name="Riley R."/>
            <person name="LaButti K."/>
            <person name="Andreopoulos B."/>
            <person name="Lipzen A."/>
            <person name="Chen C."/>
            <person name="Yan M."/>
            <person name="Daum C."/>
            <person name="Ng V."/>
            <person name="Clum A."/>
            <person name="Steindorff A."/>
            <person name="Ohm R.A."/>
            <person name="Martin F."/>
            <person name="Silar P."/>
            <person name="Natvig D.O."/>
            <person name="Lalanne C."/>
            <person name="Gautier V."/>
            <person name="Ament-Velasquez S.L."/>
            <person name="Kruys A."/>
            <person name="Hutchinson M.I."/>
            <person name="Powell A.J."/>
            <person name="Barry K."/>
            <person name="Miller A.N."/>
            <person name="Grigoriev I.V."/>
            <person name="Debuchy R."/>
            <person name="Gladieux P."/>
            <person name="Hiltunen Thoren M."/>
            <person name="Johannesson H."/>
        </authorList>
    </citation>
    <scope>NUCLEOTIDE SEQUENCE</scope>
    <source>
        <strain evidence="1">PSN324</strain>
    </source>
</reference>
<accession>A0AAV9H8J3</accession>
<reference evidence="1" key="2">
    <citation type="submission" date="2023-06" db="EMBL/GenBank/DDBJ databases">
        <authorList>
            <consortium name="Lawrence Berkeley National Laboratory"/>
            <person name="Mondo S.J."/>
            <person name="Hensen N."/>
            <person name="Bonometti L."/>
            <person name="Westerberg I."/>
            <person name="Brannstrom I.O."/>
            <person name="Guillou S."/>
            <person name="Cros-Aarteil S."/>
            <person name="Calhoun S."/>
            <person name="Haridas S."/>
            <person name="Kuo A."/>
            <person name="Pangilinan J."/>
            <person name="Riley R."/>
            <person name="Labutti K."/>
            <person name="Andreopoulos B."/>
            <person name="Lipzen A."/>
            <person name="Chen C."/>
            <person name="Yanf M."/>
            <person name="Daum C."/>
            <person name="Ng V."/>
            <person name="Clum A."/>
            <person name="Steindorff A."/>
            <person name="Ohm R."/>
            <person name="Martin F."/>
            <person name="Silar P."/>
            <person name="Natvig D."/>
            <person name="Lalanne C."/>
            <person name="Gautier V."/>
            <person name="Ament-Velasquez S.L."/>
            <person name="Kruys A."/>
            <person name="Hutchinson M.I."/>
            <person name="Powell A.J."/>
            <person name="Barry K."/>
            <person name="Miller A.N."/>
            <person name="Grigoriev I.V."/>
            <person name="Debuchy R."/>
            <person name="Gladieux P."/>
            <person name="Thoren M.H."/>
            <person name="Johannesson H."/>
        </authorList>
    </citation>
    <scope>NUCLEOTIDE SEQUENCE</scope>
    <source>
        <strain evidence="1">PSN324</strain>
    </source>
</reference>
<evidence type="ECO:0000313" key="2">
    <source>
        <dbReference type="Proteomes" id="UP001321749"/>
    </source>
</evidence>
<keyword evidence="2" id="KW-1185">Reference proteome</keyword>
<dbReference type="EMBL" id="MU865156">
    <property type="protein sequence ID" value="KAK4456880.1"/>
    <property type="molecule type" value="Genomic_DNA"/>
</dbReference>